<dbReference type="Gene3D" id="1.10.3730.20">
    <property type="match status" value="1"/>
</dbReference>
<keyword evidence="6 7" id="KW-0472">Membrane</keyword>
<dbReference type="PANTHER" id="PTHR10231">
    <property type="entry name" value="NUCLEOTIDE-SUGAR TRANSMEMBRANE TRANSPORTER"/>
    <property type="match status" value="1"/>
</dbReference>
<keyword evidence="4 7" id="KW-0812">Transmembrane</keyword>
<sequence>MPLLTYSTRYRISEERFLTTVIVFIGELVKFLIASIIVIFNEASFTKYLLTCYNIIIGSYTETLKVCLTAIIYTIQNNLYYIAFTHLEPTTYCLIHQIKIFITALMLWLMLDHHLSWQQWFALLLLAIGIADIQIQHIPANRIPEINQKPLLGFIAVITMCFTSAFASVYLEKVLKRSSMNIWMQNVRLALLSIPINCLSIWIYDYAAIKEGGMFRGFDMLVWILILMNSAGGLLISVVIKYADNIAKTYAQSASVLGATFGSWILFNFTPPSLLYCLGGIAIITSVIIYNSYPHKKSSMIN</sequence>
<dbReference type="Proteomes" id="UP000050640">
    <property type="component" value="Unplaced"/>
</dbReference>
<dbReference type="Pfam" id="PF04142">
    <property type="entry name" value="Nuc_sug_transp"/>
    <property type="match status" value="1"/>
</dbReference>
<feature type="transmembrane region" description="Helical" evidence="7">
    <location>
        <begin position="191"/>
        <end position="209"/>
    </location>
</feature>
<feature type="transmembrane region" description="Helical" evidence="7">
    <location>
        <begin position="94"/>
        <end position="111"/>
    </location>
</feature>
<evidence type="ECO:0000313" key="9">
    <source>
        <dbReference type="WBParaSite" id="EEL_0000433801-mRNA-1"/>
    </source>
</evidence>
<comment type="subcellular location">
    <subcellularLocation>
        <location evidence="1">Membrane</location>
        <topology evidence="1">Multi-pass membrane protein</topology>
    </subcellularLocation>
</comment>
<feature type="transmembrane region" description="Helical" evidence="7">
    <location>
        <begin position="151"/>
        <end position="171"/>
    </location>
</feature>
<feature type="transmembrane region" description="Helical" evidence="7">
    <location>
        <begin position="52"/>
        <end position="74"/>
    </location>
</feature>
<evidence type="ECO:0000256" key="3">
    <source>
        <dbReference type="ARBA" id="ARBA00022597"/>
    </source>
</evidence>
<keyword evidence="3" id="KW-0762">Sugar transport</keyword>
<dbReference type="GO" id="GO:0000139">
    <property type="term" value="C:Golgi membrane"/>
    <property type="evidence" value="ECO:0007669"/>
    <property type="project" value="InterPro"/>
</dbReference>
<feature type="transmembrane region" description="Helical" evidence="7">
    <location>
        <begin position="221"/>
        <end position="243"/>
    </location>
</feature>
<feature type="transmembrane region" description="Helical" evidence="7">
    <location>
        <begin position="20"/>
        <end position="40"/>
    </location>
</feature>
<evidence type="ECO:0000256" key="2">
    <source>
        <dbReference type="ARBA" id="ARBA00009976"/>
    </source>
</evidence>
<evidence type="ECO:0000256" key="1">
    <source>
        <dbReference type="ARBA" id="ARBA00004141"/>
    </source>
</evidence>
<dbReference type="InterPro" id="IPR007271">
    <property type="entry name" value="Nuc_sug_transpt"/>
</dbReference>
<keyword evidence="5 7" id="KW-1133">Transmembrane helix</keyword>
<evidence type="ECO:0000256" key="5">
    <source>
        <dbReference type="ARBA" id="ARBA00022989"/>
    </source>
</evidence>
<comment type="similarity">
    <text evidence="2">Belongs to the nucleotide-sugar transporter family. SLC35A subfamily.</text>
</comment>
<dbReference type="GO" id="GO:0015165">
    <property type="term" value="F:pyrimidine nucleotide-sugar transmembrane transporter activity"/>
    <property type="evidence" value="ECO:0007669"/>
    <property type="project" value="InterPro"/>
</dbReference>
<dbReference type="NCBIfam" id="TIGR00803">
    <property type="entry name" value="nst"/>
    <property type="match status" value="1"/>
</dbReference>
<feature type="transmembrane region" description="Helical" evidence="7">
    <location>
        <begin position="273"/>
        <end position="293"/>
    </location>
</feature>
<organism evidence="8 9">
    <name type="scientific">Elaeophora elaphi</name>
    <dbReference type="NCBI Taxonomy" id="1147741"/>
    <lineage>
        <taxon>Eukaryota</taxon>
        <taxon>Metazoa</taxon>
        <taxon>Ecdysozoa</taxon>
        <taxon>Nematoda</taxon>
        <taxon>Chromadorea</taxon>
        <taxon>Rhabditida</taxon>
        <taxon>Spirurina</taxon>
        <taxon>Spiruromorpha</taxon>
        <taxon>Filarioidea</taxon>
        <taxon>Onchocercidae</taxon>
        <taxon>Elaeophora</taxon>
    </lineage>
</organism>
<evidence type="ECO:0000313" key="8">
    <source>
        <dbReference type="Proteomes" id="UP000050640"/>
    </source>
</evidence>
<dbReference type="WBParaSite" id="EEL_0000433801-mRNA-1">
    <property type="protein sequence ID" value="EEL_0000433801-mRNA-1"/>
    <property type="gene ID" value="EEL_0000433801"/>
</dbReference>
<name>A0A0R3RRH5_9BILA</name>
<accession>A0A0R3RRH5</accession>
<evidence type="ECO:0000256" key="4">
    <source>
        <dbReference type="ARBA" id="ARBA00022692"/>
    </source>
</evidence>
<feature type="transmembrane region" description="Helical" evidence="7">
    <location>
        <begin position="250"/>
        <end position="267"/>
    </location>
</feature>
<keyword evidence="3" id="KW-0813">Transport</keyword>
<dbReference type="PIRSF" id="PIRSF005799">
    <property type="entry name" value="UDP-gal_transpt"/>
    <property type="match status" value="1"/>
</dbReference>
<dbReference type="SUPFAM" id="SSF103481">
    <property type="entry name" value="Multidrug resistance efflux transporter EmrE"/>
    <property type="match status" value="1"/>
</dbReference>
<dbReference type="STRING" id="1147741.A0A0R3RRH5"/>
<dbReference type="InterPro" id="IPR037185">
    <property type="entry name" value="EmrE-like"/>
</dbReference>
<reference evidence="9" key="1">
    <citation type="submission" date="2017-02" db="UniProtKB">
        <authorList>
            <consortium name="WormBaseParasite"/>
        </authorList>
    </citation>
    <scope>IDENTIFICATION</scope>
</reference>
<proteinExistence type="inferred from homology"/>
<evidence type="ECO:0000256" key="7">
    <source>
        <dbReference type="SAM" id="Phobius"/>
    </source>
</evidence>
<protein>
    <submittedName>
        <fullName evidence="9">UDP-galactose transporter</fullName>
    </submittedName>
</protein>
<dbReference type="AlphaFoldDB" id="A0A0R3RRH5"/>
<evidence type="ECO:0000256" key="6">
    <source>
        <dbReference type="ARBA" id="ARBA00023136"/>
    </source>
</evidence>
<keyword evidence="8" id="KW-1185">Reference proteome</keyword>